<feature type="domain" description="PiggyBac transposable element-derived protein" evidence="1">
    <location>
        <begin position="8"/>
        <end position="57"/>
    </location>
</feature>
<keyword evidence="3" id="KW-1185">Reference proteome</keyword>
<reference evidence="3" key="1">
    <citation type="submission" date="2021-01" db="EMBL/GenBank/DDBJ databases">
        <title>Caligus Genome Assembly.</title>
        <authorList>
            <person name="Gallardo-Escarate C."/>
        </authorList>
    </citation>
    <scope>NUCLEOTIDE SEQUENCE [LARGE SCALE GENOMIC DNA]</scope>
</reference>
<dbReference type="Proteomes" id="UP000595437">
    <property type="component" value="Chromosome 21"/>
</dbReference>
<dbReference type="AlphaFoldDB" id="A0A7T8GL76"/>
<sequence>VSQGLRAPLDAFRLLIDEGVIRHIVKCTNEYAHNINPDFTLKEEEFEKLVGLLYLRGL</sequence>
<protein>
    <recommendedName>
        <fullName evidence="1">PiggyBac transposable element-derived protein domain-containing protein</fullName>
    </recommendedName>
</protein>
<dbReference type="EMBL" id="CP045910">
    <property type="protein sequence ID" value="QQP31688.1"/>
    <property type="molecule type" value="Genomic_DNA"/>
</dbReference>
<feature type="non-terminal residue" evidence="2">
    <location>
        <position position="1"/>
    </location>
</feature>
<gene>
    <name evidence="2" type="ORF">FKW44_025368</name>
</gene>
<proteinExistence type="predicted"/>
<dbReference type="InterPro" id="IPR029526">
    <property type="entry name" value="PGBD"/>
</dbReference>
<evidence type="ECO:0000313" key="3">
    <source>
        <dbReference type="Proteomes" id="UP000595437"/>
    </source>
</evidence>
<name>A0A7T8GL76_CALRO</name>
<accession>A0A7T8GL76</accession>
<dbReference type="OrthoDB" id="10049986at2759"/>
<organism evidence="2 3">
    <name type="scientific">Caligus rogercresseyi</name>
    <name type="common">Sea louse</name>
    <dbReference type="NCBI Taxonomy" id="217165"/>
    <lineage>
        <taxon>Eukaryota</taxon>
        <taxon>Metazoa</taxon>
        <taxon>Ecdysozoa</taxon>
        <taxon>Arthropoda</taxon>
        <taxon>Crustacea</taxon>
        <taxon>Multicrustacea</taxon>
        <taxon>Hexanauplia</taxon>
        <taxon>Copepoda</taxon>
        <taxon>Siphonostomatoida</taxon>
        <taxon>Caligidae</taxon>
        <taxon>Caligus</taxon>
    </lineage>
</organism>
<dbReference type="Pfam" id="PF13843">
    <property type="entry name" value="DDE_Tnp_1_7"/>
    <property type="match status" value="1"/>
</dbReference>
<evidence type="ECO:0000259" key="1">
    <source>
        <dbReference type="Pfam" id="PF13843"/>
    </source>
</evidence>
<evidence type="ECO:0000313" key="2">
    <source>
        <dbReference type="EMBL" id="QQP31688.1"/>
    </source>
</evidence>